<dbReference type="KEGG" id="cis:CINS_0549"/>
<reference evidence="1 2" key="1">
    <citation type="journal article" date="2014" name="Genome Biol. Evol.">
        <title>Comparative Genomics of the Campylobacter lari Group.</title>
        <authorList>
            <person name="Miller W.G."/>
            <person name="Yee E."/>
            <person name="Chapman M.H."/>
            <person name="Smith T.P."/>
            <person name="Bono J.L."/>
            <person name="Huynh S."/>
            <person name="Parker C.T."/>
            <person name="Vandamme P."/>
            <person name="Luong K."/>
            <person name="Korlach J."/>
        </authorList>
    </citation>
    <scope>NUCLEOTIDE SEQUENCE [LARGE SCALE GENOMIC DNA]</scope>
    <source>
        <strain evidence="1 2">NCTC 12927</strain>
    </source>
</reference>
<dbReference type="GeneID" id="74431358"/>
<dbReference type="Proteomes" id="UP000031163">
    <property type="component" value="Chromosome"/>
</dbReference>
<evidence type="ECO:0000313" key="2">
    <source>
        <dbReference type="Proteomes" id="UP000031163"/>
    </source>
</evidence>
<protein>
    <submittedName>
        <fullName evidence="1">Putative lipoprotein, putative beta-barrel assembly machinery complex lipoprotein BamB</fullName>
    </submittedName>
</protein>
<proteinExistence type="predicted"/>
<accession>A0A0A8H0V3</accession>
<keyword evidence="1" id="KW-0449">Lipoprotein</keyword>
<organism evidence="1 2">
    <name type="scientific">Campylobacter insulaenigrae NCTC 12927</name>
    <dbReference type="NCBI Taxonomy" id="1031564"/>
    <lineage>
        <taxon>Bacteria</taxon>
        <taxon>Pseudomonadati</taxon>
        <taxon>Campylobacterota</taxon>
        <taxon>Epsilonproteobacteria</taxon>
        <taxon>Campylobacterales</taxon>
        <taxon>Campylobacteraceae</taxon>
        <taxon>Campylobacter</taxon>
    </lineage>
</organism>
<dbReference type="RefSeq" id="WP_039649639.1">
    <property type="nucleotide sequence ID" value="NZ_CP007770.1"/>
</dbReference>
<dbReference type="STRING" id="1031564.CINS_0549"/>
<dbReference type="EMBL" id="CP007770">
    <property type="protein sequence ID" value="AJC87527.1"/>
    <property type="molecule type" value="Genomic_DNA"/>
</dbReference>
<sequence length="331" mass="38039">MKHFFIFIVTLLFLSACGTKREYYQPSKVESTTLQSKNIQGKIIDFNSNVAQLNNNTFIDEFGEIINFKLDKNYQIINTYQHEILIADNNGNFKILDMQNNELFSHKFSESVVAANIDGDDIALVLANNTLVYANKNLGIKMIQNIGSSYAQDSRFASPQFLNTIIIYPMLNGKLAIVNKSTLKIIREIIVSSEEFFNNIIYLAIKDDKMVAATGKKVIVVAPNRTLYFNEDIKDITMGDREIFILTKDGKVIKTDLNLRVISENKFQFALFSKSTFYNNFLYIFEKTGYLIKINSDLNNYNVYKLSDAVDKKSFMKQNKFFYGDKVLQLK</sequence>
<name>A0A0A8H0V3_9BACT</name>
<dbReference type="SUPFAM" id="SSF50978">
    <property type="entry name" value="WD40 repeat-like"/>
    <property type="match status" value="1"/>
</dbReference>
<evidence type="ECO:0000313" key="1">
    <source>
        <dbReference type="EMBL" id="AJC87527.1"/>
    </source>
</evidence>
<dbReference type="PROSITE" id="PS51257">
    <property type="entry name" value="PROKAR_LIPOPROTEIN"/>
    <property type="match status" value="1"/>
</dbReference>
<gene>
    <name evidence="1" type="ORF">CINS_0549</name>
</gene>
<dbReference type="AlphaFoldDB" id="A0A0A8H0V3"/>
<dbReference type="InterPro" id="IPR036322">
    <property type="entry name" value="WD40_repeat_dom_sf"/>
</dbReference>
<dbReference type="HOGENOM" id="CLU_029340_0_0_7"/>